<feature type="signal peptide" evidence="1">
    <location>
        <begin position="1"/>
        <end position="24"/>
    </location>
</feature>
<dbReference type="Proteomes" id="UP001175228">
    <property type="component" value="Unassembled WGS sequence"/>
</dbReference>
<comment type="caution">
    <text evidence="2">The sequence shown here is derived from an EMBL/GenBank/DDBJ whole genome shotgun (WGS) entry which is preliminary data.</text>
</comment>
<accession>A0AA39PQC5</accession>
<dbReference type="EMBL" id="JAUEPU010000039">
    <property type="protein sequence ID" value="KAK0488274.1"/>
    <property type="molecule type" value="Genomic_DNA"/>
</dbReference>
<keyword evidence="1" id="KW-0732">Signal</keyword>
<dbReference type="AlphaFoldDB" id="A0AA39PQC5"/>
<organism evidence="2 3">
    <name type="scientific">Armillaria luteobubalina</name>
    <dbReference type="NCBI Taxonomy" id="153913"/>
    <lineage>
        <taxon>Eukaryota</taxon>
        <taxon>Fungi</taxon>
        <taxon>Dikarya</taxon>
        <taxon>Basidiomycota</taxon>
        <taxon>Agaricomycotina</taxon>
        <taxon>Agaricomycetes</taxon>
        <taxon>Agaricomycetidae</taxon>
        <taxon>Agaricales</taxon>
        <taxon>Marasmiineae</taxon>
        <taxon>Physalacriaceae</taxon>
        <taxon>Armillaria</taxon>
    </lineage>
</organism>
<reference evidence="2" key="1">
    <citation type="submission" date="2023-06" db="EMBL/GenBank/DDBJ databases">
        <authorList>
            <consortium name="Lawrence Berkeley National Laboratory"/>
            <person name="Ahrendt S."/>
            <person name="Sahu N."/>
            <person name="Indic B."/>
            <person name="Wong-Bajracharya J."/>
            <person name="Merenyi Z."/>
            <person name="Ke H.-M."/>
            <person name="Monk M."/>
            <person name="Kocsube S."/>
            <person name="Drula E."/>
            <person name="Lipzen A."/>
            <person name="Balint B."/>
            <person name="Henrissat B."/>
            <person name="Andreopoulos B."/>
            <person name="Martin F.M."/>
            <person name="Harder C.B."/>
            <person name="Rigling D."/>
            <person name="Ford K.L."/>
            <person name="Foster G.D."/>
            <person name="Pangilinan J."/>
            <person name="Papanicolaou A."/>
            <person name="Barry K."/>
            <person name="LaButti K."/>
            <person name="Viragh M."/>
            <person name="Koriabine M."/>
            <person name="Yan M."/>
            <person name="Riley R."/>
            <person name="Champramary S."/>
            <person name="Plett K.L."/>
            <person name="Tsai I.J."/>
            <person name="Slot J."/>
            <person name="Sipos G."/>
            <person name="Plett J."/>
            <person name="Nagy L.G."/>
            <person name="Grigoriev I.V."/>
        </authorList>
    </citation>
    <scope>NUCLEOTIDE SEQUENCE</scope>
    <source>
        <strain evidence="2">HWK02</strain>
    </source>
</reference>
<gene>
    <name evidence="2" type="ORF">EDD18DRAFT_1110252</name>
</gene>
<keyword evidence="3" id="KW-1185">Reference proteome</keyword>
<sequence length="235" mass="26472">MYQRGKIWVFQGHLLLGIVRNCTCSTPSKSSVDPETTGEMLSMTYGHVSCQPTVRDRVTKGAEGDKEGDKERTWACQLQEIATLFGCRAKSYFVCNRDGYMIVLEARQEAWLQSLLEEYFIQFPEWSPKPADKVIFIKFIKCIFNDLEAAELAWWSTTPDYDVWGMEERTHSPSGFWMSHIPEWLNGRGCDDSPGWGANSDMEGDSDAVSVDVVGLETGSVETFTHEEVPVSDAA</sequence>
<protein>
    <submittedName>
        <fullName evidence="2">Uncharacterized protein</fullName>
    </submittedName>
</protein>
<proteinExistence type="predicted"/>
<evidence type="ECO:0000313" key="2">
    <source>
        <dbReference type="EMBL" id="KAK0488274.1"/>
    </source>
</evidence>
<evidence type="ECO:0000256" key="1">
    <source>
        <dbReference type="SAM" id="SignalP"/>
    </source>
</evidence>
<name>A0AA39PQC5_9AGAR</name>
<feature type="chain" id="PRO_5041359548" evidence="1">
    <location>
        <begin position="25"/>
        <end position="235"/>
    </location>
</feature>
<evidence type="ECO:0000313" key="3">
    <source>
        <dbReference type="Proteomes" id="UP001175228"/>
    </source>
</evidence>